<evidence type="ECO:0000256" key="6">
    <source>
        <dbReference type="PROSITE-ProRule" id="PRU01023"/>
    </source>
</evidence>
<keyword evidence="1" id="KW-0963">Cytoplasm</keyword>
<gene>
    <name evidence="8" type="ORF">J2S00_001663</name>
</gene>
<feature type="binding site" evidence="6">
    <location>
        <position position="178"/>
    </location>
    <ligand>
        <name>S-adenosyl-L-methionine</name>
        <dbReference type="ChEBI" id="CHEBI:59789"/>
    </ligand>
</feature>
<feature type="domain" description="SAM-dependent MTase RsmB/NOP-type" evidence="7">
    <location>
        <begin position="1"/>
        <end position="308"/>
    </location>
</feature>
<dbReference type="RefSeq" id="WP_307337945.1">
    <property type="nucleotide sequence ID" value="NZ_JAUSUQ010000005.1"/>
</dbReference>
<keyword evidence="2 6" id="KW-0489">Methyltransferase</keyword>
<evidence type="ECO:0000256" key="4">
    <source>
        <dbReference type="ARBA" id="ARBA00022691"/>
    </source>
</evidence>
<evidence type="ECO:0000313" key="8">
    <source>
        <dbReference type="EMBL" id="MDQ0338877.1"/>
    </source>
</evidence>
<dbReference type="CDD" id="cd02440">
    <property type="entry name" value="AdoMet_MTases"/>
    <property type="match status" value="1"/>
</dbReference>
<evidence type="ECO:0000256" key="3">
    <source>
        <dbReference type="ARBA" id="ARBA00022679"/>
    </source>
</evidence>
<dbReference type="Pfam" id="PF17125">
    <property type="entry name" value="Methyltr_RsmF_N"/>
    <property type="match status" value="1"/>
</dbReference>
<dbReference type="Pfam" id="PF13636">
    <property type="entry name" value="Methyltranf_PUA"/>
    <property type="match status" value="1"/>
</dbReference>
<dbReference type="CDD" id="cd21147">
    <property type="entry name" value="RsmF_methylt_CTD1"/>
    <property type="match status" value="1"/>
</dbReference>
<keyword evidence="5 6" id="KW-0694">RNA-binding</keyword>
<keyword evidence="9" id="KW-1185">Reference proteome</keyword>
<keyword evidence="3 6" id="KW-0808">Transferase</keyword>
<dbReference type="Pfam" id="PF01189">
    <property type="entry name" value="Methyltr_RsmB-F"/>
    <property type="match status" value="1"/>
</dbReference>
<feature type="binding site" evidence="6">
    <location>
        <position position="133"/>
    </location>
    <ligand>
        <name>S-adenosyl-L-methionine</name>
        <dbReference type="ChEBI" id="CHEBI:59789"/>
    </ligand>
</feature>
<accession>A0ABU0CRV2</accession>
<evidence type="ECO:0000313" key="9">
    <source>
        <dbReference type="Proteomes" id="UP001232445"/>
    </source>
</evidence>
<dbReference type="InterPro" id="IPR029063">
    <property type="entry name" value="SAM-dependent_MTases_sf"/>
</dbReference>
<comment type="similarity">
    <text evidence="6">Belongs to the class I-like SAM-binding methyltransferase superfamily. RsmB/NOP family.</text>
</comment>
<dbReference type="Pfam" id="PF17126">
    <property type="entry name" value="RsmF_methylt_CI"/>
    <property type="match status" value="1"/>
</dbReference>
<evidence type="ECO:0000256" key="2">
    <source>
        <dbReference type="ARBA" id="ARBA00022603"/>
    </source>
</evidence>
<evidence type="ECO:0000259" key="7">
    <source>
        <dbReference type="PROSITE" id="PS51686"/>
    </source>
</evidence>
<dbReference type="PRINTS" id="PR02008">
    <property type="entry name" value="RCMTFAMILY"/>
</dbReference>
<dbReference type="GO" id="GO:0032259">
    <property type="term" value="P:methylation"/>
    <property type="evidence" value="ECO:0007669"/>
    <property type="project" value="UniProtKB-KW"/>
</dbReference>
<comment type="caution">
    <text evidence="8">The sequence shown here is derived from an EMBL/GenBank/DDBJ whole genome shotgun (WGS) entry which is preliminary data.</text>
</comment>
<dbReference type="SUPFAM" id="SSF53335">
    <property type="entry name" value="S-adenosyl-L-methionine-dependent methyltransferases"/>
    <property type="match status" value="1"/>
</dbReference>
<dbReference type="EMBL" id="JAUSUQ010000005">
    <property type="protein sequence ID" value="MDQ0338877.1"/>
    <property type="molecule type" value="Genomic_DNA"/>
</dbReference>
<dbReference type="PANTHER" id="PTHR22807">
    <property type="entry name" value="NOP2 YEAST -RELATED NOL1/NOP2/FMU SUN DOMAIN-CONTAINING"/>
    <property type="match status" value="1"/>
</dbReference>
<dbReference type="InterPro" id="IPR023267">
    <property type="entry name" value="RCMT"/>
</dbReference>
<proteinExistence type="inferred from homology"/>
<dbReference type="Gene3D" id="2.30.130.60">
    <property type="match status" value="1"/>
</dbReference>
<dbReference type="InterPro" id="IPR031341">
    <property type="entry name" value="Methyltr_RsmF_N"/>
</dbReference>
<dbReference type="InterPro" id="IPR049560">
    <property type="entry name" value="MeTrfase_RsmB-F_NOP2_cat"/>
</dbReference>
<feature type="active site" description="Nucleophile" evidence="6">
    <location>
        <position position="231"/>
    </location>
</feature>
<sequence length="465" mass="53064">MALPPLFKQRMQHFLGREAEAFFQSYEQERHYGLRINTLKWTVEEARQALPFHLTPIPWVPEGFYYREQERPAKHPYYHAGLYYIQEPSAMAPAAMIPIEPGDRVLDLCAAPGGKSTQIAARLAGQGILVSNDISAERIKALVKNLELFGVRNAIVTNETPERLADVFGAYFDKIIIDAPCSGEGMFRKNPEMVKSWETHNIESCAVMQRDILYQAARMLKPGGLMLYSTCTFAPEENEAQIGRFLSRYPQFEVEDLTMVSGFQPGRPEWVSQDELPGNIKEQLARTARLWPHHVRGEGHFLALLRKTDGEPEMYQSEQATPVPEKVLQDFRQFEKDVCVRPFEEMMDGRLVSFKQHLYVKPEGLPSLQGLRVVKSGWYLGEIKKNRFVPSQALAMGLEMADVIKTVSLSVEDETLLRYLKGETLSLQGEKGWKLVCVDRFPLGWGKQVQGILKNAYPPAWRWLT</sequence>
<dbReference type="GO" id="GO:0008168">
    <property type="term" value="F:methyltransferase activity"/>
    <property type="evidence" value="ECO:0007669"/>
    <property type="project" value="UniProtKB-KW"/>
</dbReference>
<reference evidence="8 9" key="1">
    <citation type="submission" date="2023-07" db="EMBL/GenBank/DDBJ databases">
        <title>Genomic Encyclopedia of Type Strains, Phase IV (KMG-IV): sequencing the most valuable type-strain genomes for metagenomic binning, comparative biology and taxonomic classification.</title>
        <authorList>
            <person name="Goeker M."/>
        </authorList>
    </citation>
    <scope>NUCLEOTIDE SEQUENCE [LARGE SCALE GENOMIC DNA]</scope>
    <source>
        <strain evidence="8 9">DSM 17740</strain>
    </source>
</reference>
<dbReference type="Proteomes" id="UP001232445">
    <property type="component" value="Unassembled WGS sequence"/>
</dbReference>
<dbReference type="InterPro" id="IPR001678">
    <property type="entry name" value="MeTrfase_RsmB-F_NOP2_dom"/>
</dbReference>
<dbReference type="PANTHER" id="PTHR22807:SF30">
    <property type="entry name" value="28S RRNA (CYTOSINE(4447)-C(5))-METHYLTRANSFERASE-RELATED"/>
    <property type="match status" value="1"/>
</dbReference>
<comment type="caution">
    <text evidence="6">Lacks conserved residue(s) required for the propagation of feature annotation.</text>
</comment>
<name>A0ABU0CRV2_9BACI</name>
<evidence type="ECO:0000256" key="1">
    <source>
        <dbReference type="ARBA" id="ARBA00022490"/>
    </source>
</evidence>
<dbReference type="Gene3D" id="3.40.50.150">
    <property type="entry name" value="Vaccinia Virus protein VP39"/>
    <property type="match status" value="1"/>
</dbReference>
<dbReference type="PROSITE" id="PS51686">
    <property type="entry name" value="SAM_MT_RSMB_NOP"/>
    <property type="match status" value="1"/>
</dbReference>
<feature type="binding site" evidence="6">
    <location>
        <begin position="109"/>
        <end position="115"/>
    </location>
    <ligand>
        <name>S-adenosyl-L-methionine</name>
        <dbReference type="ChEBI" id="CHEBI:59789"/>
    </ligand>
</feature>
<protein>
    <submittedName>
        <fullName evidence="8">NOL1/NOP2/sun family putative RNA methylase</fullName>
    </submittedName>
</protein>
<organism evidence="8 9">
    <name type="scientific">Caldalkalibacillus uzonensis</name>
    <dbReference type="NCBI Taxonomy" id="353224"/>
    <lineage>
        <taxon>Bacteria</taxon>
        <taxon>Bacillati</taxon>
        <taxon>Bacillota</taxon>
        <taxon>Bacilli</taxon>
        <taxon>Bacillales</taxon>
        <taxon>Bacillaceae</taxon>
        <taxon>Caldalkalibacillus</taxon>
    </lineage>
</organism>
<keyword evidence="4 6" id="KW-0949">S-adenosyl-L-methionine</keyword>
<dbReference type="InterPro" id="IPR027391">
    <property type="entry name" value="Nol1_Nop2_Fmu_2"/>
</dbReference>
<dbReference type="InterPro" id="IPR031340">
    <property type="entry name" value="RsmF_methylt_CI"/>
</dbReference>
<dbReference type="Gene3D" id="3.30.70.1170">
    <property type="entry name" value="Sun protein, domain 3"/>
    <property type="match status" value="1"/>
</dbReference>
<evidence type="ECO:0000256" key="5">
    <source>
        <dbReference type="ARBA" id="ARBA00022884"/>
    </source>
</evidence>